<feature type="domain" description="FCP1 homology" evidence="2">
    <location>
        <begin position="283"/>
        <end position="444"/>
    </location>
</feature>
<evidence type="ECO:0000256" key="1">
    <source>
        <dbReference type="SAM" id="MobiDB-lite"/>
    </source>
</evidence>
<dbReference type="CDD" id="cd07521">
    <property type="entry name" value="HAD_FCP1-like"/>
    <property type="match status" value="1"/>
</dbReference>
<dbReference type="EMBL" id="CCKQ01014263">
    <property type="protein sequence ID" value="CDW86013.1"/>
    <property type="molecule type" value="Genomic_DNA"/>
</dbReference>
<dbReference type="NCBIfam" id="TIGR02251">
    <property type="entry name" value="HIF-SF_euk"/>
    <property type="match status" value="1"/>
</dbReference>
<evidence type="ECO:0000259" key="2">
    <source>
        <dbReference type="PROSITE" id="PS50969"/>
    </source>
</evidence>
<dbReference type="Pfam" id="PF03031">
    <property type="entry name" value="NIF"/>
    <property type="match status" value="1"/>
</dbReference>
<dbReference type="PROSITE" id="PS50969">
    <property type="entry name" value="FCP1"/>
    <property type="match status" value="1"/>
</dbReference>
<dbReference type="AlphaFoldDB" id="A0A078AYY9"/>
<proteinExistence type="predicted"/>
<dbReference type="InParanoid" id="A0A078AYY9"/>
<dbReference type="GO" id="GO:0016791">
    <property type="term" value="F:phosphatase activity"/>
    <property type="evidence" value="ECO:0007669"/>
    <property type="project" value="InterPro"/>
</dbReference>
<dbReference type="OrthoDB" id="10249888at2759"/>
<feature type="region of interest" description="Disordered" evidence="1">
    <location>
        <begin position="118"/>
        <end position="149"/>
    </location>
</feature>
<dbReference type="InterPro" id="IPR050365">
    <property type="entry name" value="TIM50"/>
</dbReference>
<name>A0A078AYY9_STYLE</name>
<dbReference type="SMART" id="SM00577">
    <property type="entry name" value="CPDc"/>
    <property type="match status" value="1"/>
</dbReference>
<dbReference type="PANTHER" id="PTHR12210">
    <property type="entry name" value="DULLARD PROTEIN PHOSPHATASE"/>
    <property type="match status" value="1"/>
</dbReference>
<dbReference type="InterPro" id="IPR023214">
    <property type="entry name" value="HAD_sf"/>
</dbReference>
<feature type="compositionally biased region" description="Polar residues" evidence="1">
    <location>
        <begin position="8"/>
        <end position="17"/>
    </location>
</feature>
<evidence type="ECO:0000313" key="4">
    <source>
        <dbReference type="Proteomes" id="UP000039865"/>
    </source>
</evidence>
<evidence type="ECO:0000313" key="3">
    <source>
        <dbReference type="EMBL" id="CDW86013.1"/>
    </source>
</evidence>
<feature type="region of interest" description="Disordered" evidence="1">
    <location>
        <begin position="1"/>
        <end position="22"/>
    </location>
</feature>
<gene>
    <name evidence="3" type="primary">Contig12269.g13103</name>
    <name evidence="3" type="ORF">STYLEM_15104</name>
</gene>
<dbReference type="Proteomes" id="UP000039865">
    <property type="component" value="Unassembled WGS sequence"/>
</dbReference>
<dbReference type="InterPro" id="IPR036412">
    <property type="entry name" value="HAD-like_sf"/>
</dbReference>
<dbReference type="InterPro" id="IPR011948">
    <property type="entry name" value="Dullard_phosphatase"/>
</dbReference>
<protein>
    <submittedName>
        <fullName evidence="3">Carboxy-terminal domain rna polymerase ii polypeptide a small phosphatase 2-like</fullName>
    </submittedName>
</protein>
<keyword evidence="4" id="KW-1185">Reference proteome</keyword>
<dbReference type="InterPro" id="IPR004274">
    <property type="entry name" value="FCP1_dom"/>
</dbReference>
<dbReference type="Gene3D" id="3.40.50.1000">
    <property type="entry name" value="HAD superfamily/HAD-like"/>
    <property type="match status" value="1"/>
</dbReference>
<dbReference type="SUPFAM" id="SSF56784">
    <property type="entry name" value="HAD-like"/>
    <property type="match status" value="1"/>
</dbReference>
<organism evidence="3 4">
    <name type="scientific">Stylonychia lemnae</name>
    <name type="common">Ciliate</name>
    <dbReference type="NCBI Taxonomy" id="5949"/>
    <lineage>
        <taxon>Eukaryota</taxon>
        <taxon>Sar</taxon>
        <taxon>Alveolata</taxon>
        <taxon>Ciliophora</taxon>
        <taxon>Intramacronucleata</taxon>
        <taxon>Spirotrichea</taxon>
        <taxon>Stichotrichia</taxon>
        <taxon>Sporadotrichida</taxon>
        <taxon>Oxytrichidae</taxon>
        <taxon>Stylonychinae</taxon>
        <taxon>Stylonychia</taxon>
    </lineage>
</organism>
<reference evidence="3 4" key="1">
    <citation type="submission" date="2014-06" db="EMBL/GenBank/DDBJ databases">
        <authorList>
            <person name="Swart Estienne"/>
        </authorList>
    </citation>
    <scope>NUCLEOTIDE SEQUENCE [LARGE SCALE GENOMIC DNA]</scope>
    <source>
        <strain evidence="3 4">130c</strain>
    </source>
</reference>
<accession>A0A078AYY9</accession>
<sequence length="468" mass="53603">MADRKLSIDSQSSGTSTENRKIKSNLVIKKRLLKKQSPPPFQILAALSQNGHFRDDLSKTHTNISTSRNPQNNLLQMPQSNTGVDNSFMSFTDQSDSDTSVMDSRSVFEGFENQSIVSSRIQKPQFSPNHQSNQKPRTNHSMNTSLVSGSASMGGTPLLQINMQRTNDEAQGLAQNGNQQVEPKKLFHPFADKPSPVEEWKQVIMLAIETMIQFVVWDIFGNFIKYSGKALGYIFFLTPLLLIGMLAESCRRLKNKCKKVDNNPFKRSKSKQQLLFETENSNQKQGDFIIVVDLDMTMIYTTIIKPDENSSDYISLNKEDSSLQIYVYKRPYLDQFLRELSKMGQIYVFTAATKEYADPIIDEFDTKGYIKGRYYREHCQLDKQNNYVKSMEIITNDFKKLVIVEDSKQVYEKYPKNTILVPEWTNSNKKDRALLKVIDILEQLQSSNSKNISEDLKTTIDIIEHVVS</sequence>